<dbReference type="InterPro" id="IPR036412">
    <property type="entry name" value="HAD-like_sf"/>
</dbReference>
<dbReference type="InterPro" id="IPR006357">
    <property type="entry name" value="HAD-SF_hydro_IIA"/>
</dbReference>
<dbReference type="EMBL" id="BDDD01004061">
    <property type="protein sequence ID" value="GAV86826.1"/>
    <property type="molecule type" value="Genomic_DNA"/>
</dbReference>
<dbReference type="Proteomes" id="UP000187406">
    <property type="component" value="Unassembled WGS sequence"/>
</dbReference>
<organism evidence="1 2">
    <name type="scientific">Cephalotus follicularis</name>
    <name type="common">Albany pitcher plant</name>
    <dbReference type="NCBI Taxonomy" id="3775"/>
    <lineage>
        <taxon>Eukaryota</taxon>
        <taxon>Viridiplantae</taxon>
        <taxon>Streptophyta</taxon>
        <taxon>Embryophyta</taxon>
        <taxon>Tracheophyta</taxon>
        <taxon>Spermatophyta</taxon>
        <taxon>Magnoliopsida</taxon>
        <taxon>eudicotyledons</taxon>
        <taxon>Gunneridae</taxon>
        <taxon>Pentapetalae</taxon>
        <taxon>rosids</taxon>
        <taxon>fabids</taxon>
        <taxon>Oxalidales</taxon>
        <taxon>Cephalotaceae</taxon>
        <taxon>Cephalotus</taxon>
    </lineage>
</organism>
<dbReference type="Pfam" id="PF13242">
    <property type="entry name" value="Hydrolase_like"/>
    <property type="match status" value="1"/>
</dbReference>
<dbReference type="Pfam" id="PF13344">
    <property type="entry name" value="Hydrolase_6"/>
    <property type="match status" value="1"/>
</dbReference>
<dbReference type="STRING" id="3775.A0A1Q3D2T7"/>
<comment type="caution">
    <text evidence="1">The sequence shown here is derived from an EMBL/GenBank/DDBJ whole genome shotgun (WGS) entry which is preliminary data.</text>
</comment>
<dbReference type="GO" id="GO:0009507">
    <property type="term" value="C:chloroplast"/>
    <property type="evidence" value="ECO:0007669"/>
    <property type="project" value="TreeGrafter"/>
</dbReference>
<evidence type="ECO:0000313" key="2">
    <source>
        <dbReference type="Proteomes" id="UP000187406"/>
    </source>
</evidence>
<dbReference type="InterPro" id="IPR006356">
    <property type="entry name" value="HAD-SF_hydro_IIA_hyp3"/>
</dbReference>
<dbReference type="CDD" id="cd07525">
    <property type="entry name" value="HAD_like"/>
    <property type="match status" value="1"/>
</dbReference>
<dbReference type="InParanoid" id="A0A1Q3D2T7"/>
<evidence type="ECO:0000313" key="1">
    <source>
        <dbReference type="EMBL" id="GAV86826.1"/>
    </source>
</evidence>
<dbReference type="PANTHER" id="PTHR19288:SF90">
    <property type="entry name" value="OS08G0542600 PROTEIN"/>
    <property type="match status" value="1"/>
</dbReference>
<dbReference type="NCBIfam" id="TIGR01460">
    <property type="entry name" value="HAD-SF-IIA"/>
    <property type="match status" value="1"/>
</dbReference>
<sequence length="314" mass="34051">MIPKCCSVASNETHLFQSLNGLQRLAETRPFKAWFLDQFGVLHDGKKPYPGAISTLEKLARTGAKMVIISNSSRRASTTMEKMKTLGFDPSFFVGAITSGELTHQYLQRRDDAWFAALGRSCIHMTWRDRGAISLEGLGLQVVENVEEAEFILAHGTEALGLPSGAARPMSLEDLEKILEHCAAKKIPMVVANPDFVTVEARALRVMPGTLAANYEKLGGEVKWMGKPDKIIYLSAMAMTGVDASESIAVGDSLHHDIKGANLAGIQSAFITGGIHATELGLDSFGKSANISSVRVLTSKYDAHPSYVLPAFVW</sequence>
<gene>
    <name evidence="1" type="ORF">CFOL_v3_30252</name>
</gene>
<proteinExistence type="predicted"/>
<accession>A0A1Q3D2T7</accession>
<dbReference type="AlphaFoldDB" id="A0A1Q3D2T7"/>
<name>A0A1Q3D2T7_CEPFO</name>
<dbReference type="FunCoup" id="A0A1Q3D2T7">
    <property type="interactions" value="210"/>
</dbReference>
<dbReference type="OrthoDB" id="426235at2759"/>
<dbReference type="PANTHER" id="PTHR19288">
    <property type="entry name" value="4-NITROPHENYLPHOSPHATASE-RELATED"/>
    <property type="match status" value="1"/>
</dbReference>
<reference evidence="2" key="1">
    <citation type="submission" date="2016-04" db="EMBL/GenBank/DDBJ databases">
        <title>Cephalotus genome sequencing.</title>
        <authorList>
            <person name="Fukushima K."/>
            <person name="Hasebe M."/>
            <person name="Fang X."/>
        </authorList>
    </citation>
    <scope>NUCLEOTIDE SEQUENCE [LARGE SCALE GENOMIC DNA]</scope>
    <source>
        <strain evidence="2">cv. St1</strain>
    </source>
</reference>
<dbReference type="FunFam" id="3.40.50.1000:FF:000124">
    <property type="entry name" value="HAD-family hydrolase IIA"/>
    <property type="match status" value="1"/>
</dbReference>
<keyword evidence="2" id="KW-1185">Reference proteome</keyword>
<keyword evidence="1" id="KW-0378">Hydrolase</keyword>
<dbReference type="NCBIfam" id="TIGR01459">
    <property type="entry name" value="HAD-SF-IIA-hyp4"/>
    <property type="match status" value="1"/>
</dbReference>
<dbReference type="InterPro" id="IPR023214">
    <property type="entry name" value="HAD_sf"/>
</dbReference>
<dbReference type="Gene3D" id="3.40.50.1000">
    <property type="entry name" value="HAD superfamily/HAD-like"/>
    <property type="match status" value="2"/>
</dbReference>
<dbReference type="GO" id="GO:0016791">
    <property type="term" value="F:phosphatase activity"/>
    <property type="evidence" value="ECO:0007669"/>
    <property type="project" value="TreeGrafter"/>
</dbReference>
<dbReference type="SUPFAM" id="SSF56784">
    <property type="entry name" value="HAD-like"/>
    <property type="match status" value="1"/>
</dbReference>
<protein>
    <submittedName>
        <fullName evidence="1">Hydrolase_like domain-containing protein/Hydrolase_6 domain-containing protein</fullName>
    </submittedName>
</protein>